<dbReference type="EMBL" id="BA000001">
    <property type="protein sequence ID" value="BAA29493.1"/>
    <property type="molecule type" value="Genomic_DNA"/>
</dbReference>
<keyword evidence="1" id="KW-0472">Membrane</keyword>
<evidence type="ECO:0000256" key="1">
    <source>
        <dbReference type="SAM" id="Phobius"/>
    </source>
</evidence>
<name>O58147_PYRHO</name>
<protein>
    <submittedName>
        <fullName evidence="2">Uncharacterized protein</fullName>
    </submittedName>
</protein>
<evidence type="ECO:0000313" key="2">
    <source>
        <dbReference type="EMBL" id="BAA29493.1"/>
    </source>
</evidence>
<organism evidence="2 3">
    <name type="scientific">Pyrococcus horikoshii (strain ATCC 700860 / DSM 12428 / JCM 9974 / NBRC 100139 / OT-3)</name>
    <dbReference type="NCBI Taxonomy" id="70601"/>
    <lineage>
        <taxon>Archaea</taxon>
        <taxon>Methanobacteriati</taxon>
        <taxon>Methanobacteriota</taxon>
        <taxon>Thermococci</taxon>
        <taxon>Thermococcales</taxon>
        <taxon>Thermococcaceae</taxon>
        <taxon>Pyrococcus</taxon>
    </lineage>
</organism>
<sequence length="141" mass="16095">MRESRGLSDFLRTQIPRLQLDDFIEQLSSECKKPDGKEVNSLSNHASQAREGALTAFYTSRSFLAPNPPRTKEEYNHLELLSTSFKSFSTNSDPSSSLKNALVSERYFMISPRILCPILLLSFRFLLTLLLFYPRPSAWTA</sequence>
<dbReference type="PIR" id="H71150">
    <property type="entry name" value="H71150"/>
</dbReference>
<dbReference type="KEGG" id="pho:PH0410"/>
<proteinExistence type="predicted"/>
<dbReference type="EnsemblBacteria" id="BAA29493">
    <property type="protein sequence ID" value="BAA29493"/>
    <property type="gene ID" value="BAA29493"/>
</dbReference>
<keyword evidence="1" id="KW-0812">Transmembrane</keyword>
<feature type="transmembrane region" description="Helical" evidence="1">
    <location>
        <begin position="114"/>
        <end position="133"/>
    </location>
</feature>
<dbReference type="Proteomes" id="UP000000752">
    <property type="component" value="Chromosome"/>
</dbReference>
<reference evidence="2 3" key="1">
    <citation type="journal article" date="1998" name="DNA Res.">
        <title>Complete sequence and gene organization of the genome of a hyper-thermophilic archaebacterium, Pyrococcus horikoshii OT3.</title>
        <authorList>
            <person name="Kawarabayasi Y."/>
            <person name="Sawada M."/>
            <person name="Horikawa H."/>
            <person name="Haikawa Y."/>
            <person name="Hino Y."/>
            <person name="Yamamoto S."/>
            <person name="Sekine M."/>
            <person name="Baba S."/>
            <person name="Kosugi H."/>
            <person name="Hosoyama A."/>
            <person name="Nagai Y."/>
            <person name="Sakai M."/>
            <person name="Ogura K."/>
            <person name="Otuka R."/>
            <person name="Nakazawa H."/>
            <person name="Takamiya M."/>
            <person name="Ohfuku Y."/>
            <person name="Funahashi T."/>
            <person name="Tanaka T."/>
            <person name="Kudoh Y."/>
            <person name="Yamazaki J."/>
            <person name="Kushida N."/>
            <person name="Oguchi A."/>
            <person name="Aoki K."/>
            <person name="Nakamura Y."/>
            <person name="Robb T.F."/>
            <person name="Horikoshi K."/>
            <person name="Masuchi Y."/>
            <person name="Shizuya H."/>
            <person name="Kikuchi H."/>
        </authorList>
    </citation>
    <scope>NUCLEOTIDE SEQUENCE [LARGE SCALE GENOMIC DNA]</scope>
    <source>
        <strain evidence="3">ATCC 700860 / DSM 12428 / JCM 9974 / NBRC 100139 / OT-3</strain>
    </source>
</reference>
<keyword evidence="1" id="KW-1133">Transmembrane helix</keyword>
<keyword evidence="3" id="KW-1185">Reference proteome</keyword>
<accession>O58147</accession>
<gene>
    <name evidence="2" type="ordered locus">PH0410</name>
</gene>
<evidence type="ECO:0000313" key="3">
    <source>
        <dbReference type="Proteomes" id="UP000000752"/>
    </source>
</evidence>
<dbReference type="AlphaFoldDB" id="O58147"/>